<evidence type="ECO:0000313" key="13">
    <source>
        <dbReference type="EMBL" id="BBO79837.1"/>
    </source>
</evidence>
<sequence length="401" mass="43364">MPVYRLQNVVQPYAWGSTRAIADLLGQPVPSAQPQAELWMGTHPKGPSMVINNDGPVSLASLIDDQPAAILGDAVARRFCGSLPFLFKVLAAARPLSIQAHPDIVQAREGFSRENASGKAMDAFDRNYRDANHKPEILCALTPFWAMSGFRSAQAVAALLAPICPDPLVGAVERLEKDPAGQGLRDFFERLMTLPVAERQLAVRQVMHKASPLIARSPVYRWIVTLADAYPGDVGLLAPALLNLICLRPGQAVYLPAGQLHAYLEGVGIELMANSDNVLRGGLTPKHVDVPELLRVVRFAPVEVNIIHGEAVRPAEKRYPSPAAEFSLGVLEPDHGQPYHAPPERDVEILLCTAGDGMLITEGQPTMTVKRGDSFLVPAAVGTYEIQGRLTLYKAGVPPEI</sequence>
<feature type="active site" evidence="9">
    <location>
        <position position="280"/>
    </location>
</feature>
<dbReference type="GO" id="GO:0008270">
    <property type="term" value="F:zinc ion binding"/>
    <property type="evidence" value="ECO:0007669"/>
    <property type="project" value="InterPro"/>
</dbReference>
<dbReference type="NCBIfam" id="TIGR00218">
    <property type="entry name" value="manA"/>
    <property type="match status" value="1"/>
</dbReference>
<evidence type="ECO:0000256" key="8">
    <source>
        <dbReference type="ARBA" id="ARBA00030762"/>
    </source>
</evidence>
<keyword evidence="5 10" id="KW-0862">Zinc</keyword>
<accession>A0A5K7ZIP6</accession>
<feature type="domain" description="Mannose-6-phosphate isomerase cupin" evidence="12">
    <location>
        <begin position="345"/>
        <end position="392"/>
    </location>
</feature>
<dbReference type="InterPro" id="IPR046457">
    <property type="entry name" value="PMI_typeI_cat"/>
</dbReference>
<dbReference type="GO" id="GO:0005829">
    <property type="term" value="C:cytosol"/>
    <property type="evidence" value="ECO:0007669"/>
    <property type="project" value="TreeGrafter"/>
</dbReference>
<dbReference type="CDD" id="cd07011">
    <property type="entry name" value="cupin_PMI_type_I_N"/>
    <property type="match status" value="1"/>
</dbReference>
<evidence type="ECO:0000256" key="10">
    <source>
        <dbReference type="PIRSR" id="PIRSR001480-2"/>
    </source>
</evidence>
<evidence type="ECO:0000256" key="7">
    <source>
        <dbReference type="ARBA" id="ARBA00029741"/>
    </source>
</evidence>
<evidence type="ECO:0000256" key="3">
    <source>
        <dbReference type="ARBA" id="ARBA00011956"/>
    </source>
</evidence>
<dbReference type="PRINTS" id="PR00714">
    <property type="entry name" value="MAN6PISMRASE"/>
</dbReference>
<gene>
    <name evidence="13" type="primary">manA</name>
    <name evidence="13" type="ORF">DSCO28_04030</name>
</gene>
<dbReference type="InterPro" id="IPR001250">
    <property type="entry name" value="Man6P_Isoase-1"/>
</dbReference>
<organism evidence="13 14">
    <name type="scientific">Desulfosarcina ovata subsp. sediminis</name>
    <dbReference type="NCBI Taxonomy" id="885957"/>
    <lineage>
        <taxon>Bacteria</taxon>
        <taxon>Pseudomonadati</taxon>
        <taxon>Thermodesulfobacteriota</taxon>
        <taxon>Desulfobacteria</taxon>
        <taxon>Desulfobacterales</taxon>
        <taxon>Desulfosarcinaceae</taxon>
        <taxon>Desulfosarcina</taxon>
    </lineage>
</organism>
<proteinExistence type="inferred from homology"/>
<dbReference type="KEGG" id="dov:DSCO28_04030"/>
<feature type="binding site" evidence="10">
    <location>
        <position position="261"/>
    </location>
    <ligand>
        <name>Zn(2+)</name>
        <dbReference type="ChEBI" id="CHEBI:29105"/>
    </ligand>
</feature>
<dbReference type="InterPro" id="IPR016305">
    <property type="entry name" value="Mannose-6-P_Isomerase"/>
</dbReference>
<keyword evidence="4 10" id="KW-0479">Metal-binding</keyword>
<comment type="similarity">
    <text evidence="2">Belongs to the mannose-6-phosphate isomerase type 1 family.</text>
</comment>
<dbReference type="PROSITE" id="PS00965">
    <property type="entry name" value="PMI_I_1"/>
    <property type="match status" value="1"/>
</dbReference>
<evidence type="ECO:0000256" key="4">
    <source>
        <dbReference type="ARBA" id="ARBA00022723"/>
    </source>
</evidence>
<feature type="domain" description="Phosphomannose isomerase type I catalytic" evidence="11">
    <location>
        <begin position="3"/>
        <end position="152"/>
    </location>
</feature>
<dbReference type="Proteomes" id="UP000425960">
    <property type="component" value="Chromosome"/>
</dbReference>
<feature type="binding site" evidence="10">
    <location>
        <position position="101"/>
    </location>
    <ligand>
        <name>Zn(2+)</name>
        <dbReference type="ChEBI" id="CHEBI:29105"/>
    </ligand>
</feature>
<dbReference type="EMBL" id="AP021876">
    <property type="protein sequence ID" value="BBO79837.1"/>
    <property type="molecule type" value="Genomic_DNA"/>
</dbReference>
<dbReference type="RefSeq" id="WP_155320942.1">
    <property type="nucleotide sequence ID" value="NZ_AP021876.1"/>
</dbReference>
<evidence type="ECO:0000256" key="5">
    <source>
        <dbReference type="ARBA" id="ARBA00022833"/>
    </source>
</evidence>
<dbReference type="InterPro" id="IPR011051">
    <property type="entry name" value="RmlC_Cupin_sf"/>
</dbReference>
<comment type="cofactor">
    <cofactor evidence="10">
        <name>Zn(2+)</name>
        <dbReference type="ChEBI" id="CHEBI:29105"/>
    </cofactor>
    <text evidence="10">Binds 1 zinc ion per subunit.</text>
</comment>
<dbReference type="InterPro" id="IPR018050">
    <property type="entry name" value="Pmannose_isomerase-type1_CS"/>
</dbReference>
<reference evidence="13 14" key="1">
    <citation type="submission" date="2019-11" db="EMBL/GenBank/DDBJ databases">
        <title>Comparative genomics of hydrocarbon-degrading Desulfosarcina strains.</title>
        <authorList>
            <person name="Watanabe M."/>
            <person name="Kojima H."/>
            <person name="Fukui M."/>
        </authorList>
    </citation>
    <scope>NUCLEOTIDE SEQUENCE [LARGE SCALE GENOMIC DNA]</scope>
    <source>
        <strain evidence="13 14">28bB2T</strain>
    </source>
</reference>
<evidence type="ECO:0000256" key="2">
    <source>
        <dbReference type="ARBA" id="ARBA00010772"/>
    </source>
</evidence>
<dbReference type="SUPFAM" id="SSF51182">
    <property type="entry name" value="RmlC-like cupins"/>
    <property type="match status" value="1"/>
</dbReference>
<evidence type="ECO:0000313" key="14">
    <source>
        <dbReference type="Proteomes" id="UP000425960"/>
    </source>
</evidence>
<name>A0A5K7ZIP6_9BACT</name>
<dbReference type="AlphaFoldDB" id="A0A5K7ZIP6"/>
<dbReference type="InterPro" id="IPR014710">
    <property type="entry name" value="RmlC-like_jellyroll"/>
</dbReference>
<evidence type="ECO:0000256" key="6">
    <source>
        <dbReference type="ARBA" id="ARBA00023235"/>
    </source>
</evidence>
<evidence type="ECO:0000259" key="12">
    <source>
        <dbReference type="Pfam" id="PF21621"/>
    </source>
</evidence>
<dbReference type="PIRSF" id="PIRSF001480">
    <property type="entry name" value="Mannose-6-phosphate_isomerase"/>
    <property type="match status" value="1"/>
</dbReference>
<feature type="binding site" evidence="10">
    <location>
        <position position="136"/>
    </location>
    <ligand>
        <name>Zn(2+)</name>
        <dbReference type="ChEBI" id="CHEBI:29105"/>
    </ligand>
</feature>
<dbReference type="EC" id="5.3.1.8" evidence="3"/>
<dbReference type="InterPro" id="IPR049071">
    <property type="entry name" value="MPI_cupin_dom"/>
</dbReference>
<evidence type="ECO:0000256" key="9">
    <source>
        <dbReference type="PIRSR" id="PIRSR001480-1"/>
    </source>
</evidence>
<dbReference type="Pfam" id="PF21621">
    <property type="entry name" value="MPI_cupin_dom"/>
    <property type="match status" value="1"/>
</dbReference>
<dbReference type="GO" id="GO:0005975">
    <property type="term" value="P:carbohydrate metabolic process"/>
    <property type="evidence" value="ECO:0007669"/>
    <property type="project" value="InterPro"/>
</dbReference>
<dbReference type="Gene3D" id="2.60.120.10">
    <property type="entry name" value="Jelly Rolls"/>
    <property type="match status" value="2"/>
</dbReference>
<protein>
    <recommendedName>
        <fullName evidence="3">mannose-6-phosphate isomerase</fullName>
        <ecNumber evidence="3">5.3.1.8</ecNumber>
    </recommendedName>
    <alternativeName>
        <fullName evidence="7">Phosphohexomutase</fullName>
    </alternativeName>
    <alternativeName>
        <fullName evidence="8">Phosphomannose isomerase</fullName>
    </alternativeName>
</protein>
<evidence type="ECO:0000256" key="1">
    <source>
        <dbReference type="ARBA" id="ARBA00000757"/>
    </source>
</evidence>
<dbReference type="Pfam" id="PF20511">
    <property type="entry name" value="PMI_typeI_cat"/>
    <property type="match status" value="1"/>
</dbReference>
<feature type="binding site" evidence="10">
    <location>
        <position position="99"/>
    </location>
    <ligand>
        <name>Zn(2+)</name>
        <dbReference type="ChEBI" id="CHEBI:29105"/>
    </ligand>
</feature>
<comment type="catalytic activity">
    <reaction evidence="1">
        <text>D-mannose 6-phosphate = D-fructose 6-phosphate</text>
        <dbReference type="Rhea" id="RHEA:12356"/>
        <dbReference type="ChEBI" id="CHEBI:58735"/>
        <dbReference type="ChEBI" id="CHEBI:61527"/>
        <dbReference type="EC" id="5.3.1.8"/>
    </reaction>
</comment>
<dbReference type="Gene3D" id="1.10.441.10">
    <property type="entry name" value="Phosphomannose Isomerase, domain 2"/>
    <property type="match status" value="1"/>
</dbReference>
<dbReference type="PANTHER" id="PTHR10309">
    <property type="entry name" value="MANNOSE-6-PHOSPHATE ISOMERASE"/>
    <property type="match status" value="1"/>
</dbReference>
<keyword evidence="6 13" id="KW-0413">Isomerase</keyword>
<dbReference type="GO" id="GO:0009298">
    <property type="term" value="P:GDP-mannose biosynthetic process"/>
    <property type="evidence" value="ECO:0007669"/>
    <property type="project" value="InterPro"/>
</dbReference>
<dbReference type="PANTHER" id="PTHR10309:SF0">
    <property type="entry name" value="MANNOSE-6-PHOSPHATE ISOMERASE"/>
    <property type="match status" value="1"/>
</dbReference>
<evidence type="ECO:0000259" key="11">
    <source>
        <dbReference type="Pfam" id="PF20511"/>
    </source>
</evidence>
<dbReference type="GO" id="GO:0004476">
    <property type="term" value="F:mannose-6-phosphate isomerase activity"/>
    <property type="evidence" value="ECO:0007669"/>
    <property type="project" value="UniProtKB-EC"/>
</dbReference>